<dbReference type="EMBL" id="JAULSV010000001">
    <property type="protein sequence ID" value="KAK0657413.1"/>
    <property type="molecule type" value="Genomic_DNA"/>
</dbReference>
<comment type="caution">
    <text evidence="1">The sequence shown here is derived from an EMBL/GenBank/DDBJ whole genome shotgun (WGS) entry which is preliminary data.</text>
</comment>
<dbReference type="Proteomes" id="UP001174936">
    <property type="component" value="Unassembled WGS sequence"/>
</dbReference>
<name>A0AA40D1S3_9PEZI</name>
<evidence type="ECO:0000313" key="2">
    <source>
        <dbReference type="Proteomes" id="UP001174936"/>
    </source>
</evidence>
<protein>
    <submittedName>
        <fullName evidence="1">Uncharacterized protein</fullName>
    </submittedName>
</protein>
<dbReference type="AlphaFoldDB" id="A0AA40D1S3"/>
<gene>
    <name evidence="1" type="ORF">B0T16DRAFT_385955</name>
</gene>
<sequence length="160" mass="18121">MAEDLDLDDSYPPDIQSLCITDNRVISPRRALPLFTCDLESDDVHPHVHTLFRDELKPKALDLIEEASIPTAVVDISFVMRVFQGEDYIDRQPTVLIVVDTEDAAWTDQLAGDWAVVVKKLKKFIDIQVRDSDQLEEAPRTNIVVEMISKGHPELAENPQ</sequence>
<accession>A0AA40D1S3</accession>
<organism evidence="1 2">
    <name type="scientific">Cercophora newfieldiana</name>
    <dbReference type="NCBI Taxonomy" id="92897"/>
    <lineage>
        <taxon>Eukaryota</taxon>
        <taxon>Fungi</taxon>
        <taxon>Dikarya</taxon>
        <taxon>Ascomycota</taxon>
        <taxon>Pezizomycotina</taxon>
        <taxon>Sordariomycetes</taxon>
        <taxon>Sordariomycetidae</taxon>
        <taxon>Sordariales</taxon>
        <taxon>Lasiosphaeriaceae</taxon>
        <taxon>Cercophora</taxon>
    </lineage>
</organism>
<proteinExistence type="predicted"/>
<keyword evidence="2" id="KW-1185">Reference proteome</keyword>
<evidence type="ECO:0000313" key="1">
    <source>
        <dbReference type="EMBL" id="KAK0657413.1"/>
    </source>
</evidence>
<reference evidence="1" key="1">
    <citation type="submission" date="2023-06" db="EMBL/GenBank/DDBJ databases">
        <title>Genome-scale phylogeny and comparative genomics of the fungal order Sordariales.</title>
        <authorList>
            <consortium name="Lawrence Berkeley National Laboratory"/>
            <person name="Hensen N."/>
            <person name="Bonometti L."/>
            <person name="Westerberg I."/>
            <person name="Brannstrom I.O."/>
            <person name="Guillou S."/>
            <person name="Cros-Aarteil S."/>
            <person name="Calhoun S."/>
            <person name="Haridas S."/>
            <person name="Kuo A."/>
            <person name="Mondo S."/>
            <person name="Pangilinan J."/>
            <person name="Riley R."/>
            <person name="Labutti K."/>
            <person name="Andreopoulos B."/>
            <person name="Lipzen A."/>
            <person name="Chen C."/>
            <person name="Yanf M."/>
            <person name="Daum C."/>
            <person name="Ng V."/>
            <person name="Clum A."/>
            <person name="Steindorff A."/>
            <person name="Ohm R."/>
            <person name="Martin F."/>
            <person name="Silar P."/>
            <person name="Natvig D."/>
            <person name="Lalanne C."/>
            <person name="Gautier V."/>
            <person name="Ament-Velasquez S.L."/>
            <person name="Kruys A."/>
            <person name="Hutchinson M.I."/>
            <person name="Powell A.J."/>
            <person name="Barry K."/>
            <person name="Miller A.N."/>
            <person name="Grigoriev I.V."/>
            <person name="Debuchy R."/>
            <person name="Gladieux P."/>
            <person name="Thoren M.H."/>
            <person name="Johannesson H."/>
        </authorList>
    </citation>
    <scope>NUCLEOTIDE SEQUENCE</scope>
    <source>
        <strain evidence="1">SMH2532-1</strain>
    </source>
</reference>